<dbReference type="GO" id="GO:0016787">
    <property type="term" value="F:hydrolase activity"/>
    <property type="evidence" value="ECO:0007669"/>
    <property type="project" value="InterPro"/>
</dbReference>
<dbReference type="EMBL" id="FQVW01000001">
    <property type="protein sequence ID" value="SHF58720.1"/>
    <property type="molecule type" value="Genomic_DNA"/>
</dbReference>
<dbReference type="InterPro" id="IPR002933">
    <property type="entry name" value="Peptidase_M20"/>
</dbReference>
<gene>
    <name evidence="1" type="ORF">SAMN05216225_1001409</name>
</gene>
<dbReference type="InterPro" id="IPR050072">
    <property type="entry name" value="Peptidase_M20A"/>
</dbReference>
<dbReference type="AlphaFoldDB" id="A0A1M5CVC2"/>
<dbReference type="Pfam" id="PF01546">
    <property type="entry name" value="Peptidase_M20"/>
    <property type="match status" value="1"/>
</dbReference>
<dbReference type="PIRSF" id="PIRSF010386">
    <property type="entry name" value="RocB"/>
    <property type="match status" value="1"/>
</dbReference>
<reference evidence="1 2" key="1">
    <citation type="submission" date="2016-11" db="EMBL/GenBank/DDBJ databases">
        <authorList>
            <person name="Jaros S."/>
            <person name="Januszkiewicz K."/>
            <person name="Wedrychowicz H."/>
        </authorList>
    </citation>
    <scope>NUCLEOTIDE SEQUENCE [LARGE SCALE GENOMIC DNA]</scope>
    <source>
        <strain evidence="1 2">IBRC-M 10683</strain>
    </source>
</reference>
<dbReference type="PANTHER" id="PTHR43808:SF27">
    <property type="entry name" value="PROTEIN ROCB"/>
    <property type="match status" value="1"/>
</dbReference>
<keyword evidence="2" id="KW-1185">Reference proteome</keyword>
<dbReference type="STRING" id="930117.SAMN05216225_1001409"/>
<organism evidence="1 2">
    <name type="scientific">Ornithinibacillus halophilus</name>
    <dbReference type="NCBI Taxonomy" id="930117"/>
    <lineage>
        <taxon>Bacteria</taxon>
        <taxon>Bacillati</taxon>
        <taxon>Bacillota</taxon>
        <taxon>Bacilli</taxon>
        <taxon>Bacillales</taxon>
        <taxon>Bacillaceae</taxon>
        <taxon>Ornithinibacillus</taxon>
    </lineage>
</organism>
<dbReference type="Proteomes" id="UP000183988">
    <property type="component" value="Unassembled WGS sequence"/>
</dbReference>
<name>A0A1M5CVC2_9BACI</name>
<proteinExistence type="predicted"/>
<dbReference type="OrthoDB" id="9815360at2"/>
<evidence type="ECO:0000313" key="2">
    <source>
        <dbReference type="Proteomes" id="UP000183988"/>
    </source>
</evidence>
<sequence>MNWQTKDQLVELLCSLVNHQSITGTNAEIAIAEYLYHVLDQNSYFKANPTYLKLHPLEDGRRFLTALVKSKKPTKKTVILLSHFDVVGVDDYGTLMNLAFYPKELTDELMRNKGNLPDSVQSDLENGDWLFGRGVMDMKAGITLHLSALERAINGNFDGNILMLSVPDEEVNSMGMLSALPVLKQIQYDENLEYVACLNGEPMFSKYPGDDHHYVYTGSIGKVLPGFYCYGKETHVGEPFAGLNPNLMVSFLSQHLELNEAFIEKVDDEVTPPPVSLMQRDLKEEYSVQTPNSAIAMYNILYLKHQIGDINIKLVESAKRAAIDIEEFMKQKRRNFSSVATDFLAPYTKVNVLMYEELYQEACKRYGKEEVERRQNLLVSQREHGDRDFSTILVQDLSAMCKDLAPMIVLFYSPPFYPAVSSKDNPLVQNVMAKVEGYAKANYNIKLTVSEFFTGLSDLSYIGPLSSVSNVEQLTNNMPLQNKGFVFPKDIIEELTMPVLNIGPLGKDPHQWTERLELNYSFNKLPKLLDEAINQLFVEQNYNQ</sequence>
<dbReference type="SUPFAM" id="SSF53187">
    <property type="entry name" value="Zn-dependent exopeptidases"/>
    <property type="match status" value="1"/>
</dbReference>
<dbReference type="PANTHER" id="PTHR43808">
    <property type="entry name" value="ACETYLORNITHINE DEACETYLASE"/>
    <property type="match status" value="1"/>
</dbReference>
<protein>
    <submittedName>
        <fullName evidence="1">Arginine utilization protein RocB</fullName>
    </submittedName>
</protein>
<accession>A0A1M5CVC2</accession>
<dbReference type="Gene3D" id="3.40.630.10">
    <property type="entry name" value="Zn peptidases"/>
    <property type="match status" value="1"/>
</dbReference>
<evidence type="ECO:0000313" key="1">
    <source>
        <dbReference type="EMBL" id="SHF58720.1"/>
    </source>
</evidence>
<dbReference type="InterPro" id="IPR012166">
    <property type="entry name" value="Uncharacterised_RocB"/>
</dbReference>
<dbReference type="RefSeq" id="WP_072887478.1">
    <property type="nucleotide sequence ID" value="NZ_FQVW01000001.1"/>
</dbReference>